<name>A0ABU8W0U5_9BURK</name>
<evidence type="ECO:0000313" key="2">
    <source>
        <dbReference type="Proteomes" id="UP001363010"/>
    </source>
</evidence>
<protein>
    <submittedName>
        <fullName evidence="1">Uncharacterized protein</fullName>
    </submittedName>
</protein>
<dbReference type="Proteomes" id="UP001363010">
    <property type="component" value="Unassembled WGS sequence"/>
</dbReference>
<evidence type="ECO:0000313" key="1">
    <source>
        <dbReference type="EMBL" id="MEJ8822876.1"/>
    </source>
</evidence>
<sequence>MTMAWARQSIDLGTPDMKKMAAIWNRPAIALTSCVIRRDRP</sequence>
<accession>A0ABU8W0U5</accession>
<organism evidence="1 2">
    <name type="scientific">Variovorax humicola</name>
    <dbReference type="NCBI Taxonomy" id="1769758"/>
    <lineage>
        <taxon>Bacteria</taxon>
        <taxon>Pseudomonadati</taxon>
        <taxon>Pseudomonadota</taxon>
        <taxon>Betaproteobacteria</taxon>
        <taxon>Burkholderiales</taxon>
        <taxon>Comamonadaceae</taxon>
        <taxon>Variovorax</taxon>
    </lineage>
</organism>
<keyword evidence="2" id="KW-1185">Reference proteome</keyword>
<comment type="caution">
    <text evidence="1">The sequence shown here is derived from an EMBL/GenBank/DDBJ whole genome shotgun (WGS) entry which is preliminary data.</text>
</comment>
<proteinExistence type="predicted"/>
<reference evidence="1 2" key="1">
    <citation type="submission" date="2024-03" db="EMBL/GenBank/DDBJ databases">
        <title>Novel species of the genus Variovorax.</title>
        <authorList>
            <person name="Liu Q."/>
            <person name="Xin Y.-H."/>
        </authorList>
    </citation>
    <scope>NUCLEOTIDE SEQUENCE [LARGE SCALE GENOMIC DNA]</scope>
    <source>
        <strain evidence="1 2">KACC 18501</strain>
    </source>
</reference>
<gene>
    <name evidence="1" type="ORF">WKW80_12685</name>
</gene>
<dbReference type="EMBL" id="JBBKZV010000006">
    <property type="protein sequence ID" value="MEJ8822876.1"/>
    <property type="molecule type" value="Genomic_DNA"/>
</dbReference>
<dbReference type="RefSeq" id="WP_340363920.1">
    <property type="nucleotide sequence ID" value="NZ_JBBKZV010000006.1"/>
</dbReference>